<dbReference type="PANTHER" id="PTHR31435">
    <property type="entry name" value="PROTEIN NATD1"/>
    <property type="match status" value="1"/>
</dbReference>
<dbReference type="EMBL" id="GEZM01093939">
    <property type="protein sequence ID" value="JAV56063.1"/>
    <property type="molecule type" value="Transcribed_RNA"/>
</dbReference>
<dbReference type="InterPro" id="IPR031165">
    <property type="entry name" value="GNAT_YJDJ"/>
</dbReference>
<dbReference type="SUPFAM" id="SSF55729">
    <property type="entry name" value="Acyl-CoA N-acyltransferases (Nat)"/>
    <property type="match status" value="1"/>
</dbReference>
<organism evidence="5">
    <name type="scientific">Photinus pyralis</name>
    <name type="common">Common eastern firefly</name>
    <name type="synonym">Lampyris pyralis</name>
    <dbReference type="NCBI Taxonomy" id="7054"/>
    <lineage>
        <taxon>Eukaryota</taxon>
        <taxon>Metazoa</taxon>
        <taxon>Ecdysozoa</taxon>
        <taxon>Arthropoda</taxon>
        <taxon>Hexapoda</taxon>
        <taxon>Insecta</taxon>
        <taxon>Pterygota</taxon>
        <taxon>Neoptera</taxon>
        <taxon>Endopterygota</taxon>
        <taxon>Coleoptera</taxon>
        <taxon>Polyphaga</taxon>
        <taxon>Elateriformia</taxon>
        <taxon>Elateroidea</taxon>
        <taxon>Lampyridae</taxon>
        <taxon>Lampyrinae</taxon>
        <taxon>Photinus</taxon>
    </lineage>
</organism>
<dbReference type="InterPro" id="IPR016181">
    <property type="entry name" value="Acyl_CoA_acyltransferase"/>
</dbReference>
<sequence length="127" mass="14984">MSKPYFTRYFTYFNNPLRLVGSTKIFRSFSRSQSKINELQDQPERKILSLQLDERNIATVQYERNGDTVDLIHSEIPSELQGKGYGHILAQKTFDYIVENNLRMKITCEFLQKVFEKNKSKYGKYVA</sequence>
<dbReference type="InterPro" id="IPR045057">
    <property type="entry name" value="Gcn5-rel_NAT"/>
</dbReference>
<dbReference type="PROSITE" id="PS51729">
    <property type="entry name" value="GNAT_YJDJ"/>
    <property type="match status" value="1"/>
</dbReference>
<dbReference type="Gene3D" id="3.40.630.30">
    <property type="match status" value="1"/>
</dbReference>
<reference evidence="5" key="1">
    <citation type="journal article" date="2016" name="Sci. Rep.">
        <title>Molecular characterization of firefly nuptial gifts: a multi-omics approach sheds light on postcopulatory sexual selection.</title>
        <authorList>
            <person name="Al-Wathiqui N."/>
            <person name="Fallon T.R."/>
            <person name="South A."/>
            <person name="Weng J.K."/>
            <person name="Lewis S.M."/>
        </authorList>
    </citation>
    <scope>NUCLEOTIDE SEQUENCE</scope>
</reference>
<evidence type="ECO:0000313" key="5">
    <source>
        <dbReference type="EMBL" id="JAV56063.1"/>
    </source>
</evidence>
<dbReference type="PANTHER" id="PTHR31435:SF9">
    <property type="entry name" value="PROTEIN NATD1"/>
    <property type="match status" value="1"/>
</dbReference>
<comment type="similarity">
    <text evidence="1">Belongs to the NATD1 family.</text>
</comment>
<dbReference type="GeneID" id="116166873"/>
<evidence type="ECO:0000256" key="3">
    <source>
        <dbReference type="ARBA" id="ARBA00031876"/>
    </source>
</evidence>
<dbReference type="RefSeq" id="XP_031337919.1">
    <property type="nucleotide sequence ID" value="XM_031482059.1"/>
</dbReference>
<dbReference type="AlphaFoldDB" id="A0A1Y1K3R7"/>
<name>A0A1Y1K3R7_PHOPY</name>
<dbReference type="KEGG" id="ppyr:116166873"/>
<evidence type="ECO:0000259" key="4">
    <source>
        <dbReference type="PROSITE" id="PS51729"/>
    </source>
</evidence>
<dbReference type="OrthoDB" id="74247at2759"/>
<dbReference type="Pfam" id="PF14542">
    <property type="entry name" value="Acetyltransf_CG"/>
    <property type="match status" value="1"/>
</dbReference>
<accession>A0A1Y1K3R7</accession>
<proteinExistence type="inferred from homology"/>
<protein>
    <recommendedName>
        <fullName evidence="2">Protein NATD1</fullName>
    </recommendedName>
    <alternativeName>
        <fullName evidence="3">N-acetyltransferase domain-containing protein 1</fullName>
    </alternativeName>
</protein>
<evidence type="ECO:0000256" key="2">
    <source>
        <dbReference type="ARBA" id="ARBA00020243"/>
    </source>
</evidence>
<feature type="domain" description="N-acetyltransferase" evidence="4">
    <location>
        <begin position="40"/>
        <end position="127"/>
    </location>
</feature>
<evidence type="ECO:0000256" key="1">
    <source>
        <dbReference type="ARBA" id="ARBA00006233"/>
    </source>
</evidence>